<evidence type="ECO:0000256" key="3">
    <source>
        <dbReference type="ARBA" id="ARBA00022475"/>
    </source>
</evidence>
<sequence length="217" mass="22908">MQSFIANYGYLAIFLLMLAESACIPVPSELIMLFGGALAAGAVTGTHLNLAAVIAAGVLGNLAGSYLAYAAGRYGGQAALHRWGRRIYLREHDLDRATAWFTKYGPAAVGFGRCLPVIRTFISLPAGIAGMNAVRFGLYTVIGCIPWTAALGWAGYAVGSRWETIANDFHGPTYAIAALVALAAAVAVVLFLRNRRAAARQAQAAGVAPQRTTAHRR</sequence>
<feature type="transmembrane region" description="Helical" evidence="7">
    <location>
        <begin position="47"/>
        <end position="69"/>
    </location>
</feature>
<organism evidence="9 10">
    <name type="scientific">Actinocrinis puniceicyclus</name>
    <dbReference type="NCBI Taxonomy" id="977794"/>
    <lineage>
        <taxon>Bacteria</taxon>
        <taxon>Bacillati</taxon>
        <taxon>Actinomycetota</taxon>
        <taxon>Actinomycetes</taxon>
        <taxon>Catenulisporales</taxon>
        <taxon>Actinospicaceae</taxon>
        <taxon>Actinocrinis</taxon>
    </lineage>
</organism>
<dbReference type="AlphaFoldDB" id="A0A8J8BE29"/>
<keyword evidence="5 7" id="KW-1133">Transmembrane helix</keyword>
<dbReference type="PANTHER" id="PTHR42709">
    <property type="entry name" value="ALKALINE PHOSPHATASE LIKE PROTEIN"/>
    <property type="match status" value="1"/>
</dbReference>
<feature type="transmembrane region" description="Helical" evidence="7">
    <location>
        <begin position="174"/>
        <end position="192"/>
    </location>
</feature>
<keyword evidence="10" id="KW-1185">Reference proteome</keyword>
<reference evidence="9" key="1">
    <citation type="submission" date="2021-04" db="EMBL/GenBank/DDBJ databases">
        <title>Genome based classification of Actinospica acidithermotolerans sp. nov., an actinobacterium isolated from an Indonesian hot spring.</title>
        <authorList>
            <person name="Kusuma A.B."/>
            <person name="Putra K.E."/>
            <person name="Nafisah S."/>
            <person name="Loh J."/>
            <person name="Nouioui I."/>
            <person name="Goodfellow M."/>
        </authorList>
    </citation>
    <scope>NUCLEOTIDE SEQUENCE</scope>
    <source>
        <strain evidence="9">DSM 45618</strain>
    </source>
</reference>
<evidence type="ECO:0000256" key="5">
    <source>
        <dbReference type="ARBA" id="ARBA00022989"/>
    </source>
</evidence>
<gene>
    <name evidence="9" type="ORF">KGA66_22930</name>
</gene>
<dbReference type="EMBL" id="JAGSXH010000108">
    <property type="protein sequence ID" value="MBS2965918.1"/>
    <property type="molecule type" value="Genomic_DNA"/>
</dbReference>
<protein>
    <submittedName>
        <fullName evidence="9">DedA family protein</fullName>
    </submittedName>
</protein>
<proteinExistence type="inferred from homology"/>
<dbReference type="Proteomes" id="UP000677913">
    <property type="component" value="Unassembled WGS sequence"/>
</dbReference>
<evidence type="ECO:0000256" key="2">
    <source>
        <dbReference type="ARBA" id="ARBA00010792"/>
    </source>
</evidence>
<evidence type="ECO:0000256" key="7">
    <source>
        <dbReference type="SAM" id="Phobius"/>
    </source>
</evidence>
<feature type="domain" description="VTT" evidence="8">
    <location>
        <begin position="26"/>
        <end position="156"/>
    </location>
</feature>
<evidence type="ECO:0000256" key="6">
    <source>
        <dbReference type="ARBA" id="ARBA00023136"/>
    </source>
</evidence>
<feature type="transmembrane region" description="Helical" evidence="7">
    <location>
        <begin position="136"/>
        <end position="154"/>
    </location>
</feature>
<keyword evidence="6 7" id="KW-0472">Membrane</keyword>
<dbReference type="RefSeq" id="WP_211470477.1">
    <property type="nucleotide sequence ID" value="NZ_JAGSXH010000108.1"/>
</dbReference>
<comment type="subcellular location">
    <subcellularLocation>
        <location evidence="1">Cell membrane</location>
        <topology evidence="1">Multi-pass membrane protein</topology>
    </subcellularLocation>
</comment>
<evidence type="ECO:0000256" key="1">
    <source>
        <dbReference type="ARBA" id="ARBA00004651"/>
    </source>
</evidence>
<evidence type="ECO:0000259" key="8">
    <source>
        <dbReference type="Pfam" id="PF09335"/>
    </source>
</evidence>
<name>A0A8J8BE29_9ACTN</name>
<evidence type="ECO:0000256" key="4">
    <source>
        <dbReference type="ARBA" id="ARBA00022692"/>
    </source>
</evidence>
<evidence type="ECO:0000313" key="10">
    <source>
        <dbReference type="Proteomes" id="UP000677913"/>
    </source>
</evidence>
<accession>A0A8J8BE29</accession>
<keyword evidence="3" id="KW-1003">Cell membrane</keyword>
<dbReference type="PANTHER" id="PTHR42709:SF6">
    <property type="entry name" value="UNDECAPRENYL PHOSPHATE TRANSPORTER A"/>
    <property type="match status" value="1"/>
</dbReference>
<comment type="caution">
    <text evidence="9">The sequence shown here is derived from an EMBL/GenBank/DDBJ whole genome shotgun (WGS) entry which is preliminary data.</text>
</comment>
<evidence type="ECO:0000313" key="9">
    <source>
        <dbReference type="EMBL" id="MBS2965918.1"/>
    </source>
</evidence>
<comment type="similarity">
    <text evidence="2">Belongs to the DedA family.</text>
</comment>
<keyword evidence="4 7" id="KW-0812">Transmembrane</keyword>
<dbReference type="InterPro" id="IPR032816">
    <property type="entry name" value="VTT_dom"/>
</dbReference>
<dbReference type="Pfam" id="PF09335">
    <property type="entry name" value="VTT_dom"/>
    <property type="match status" value="1"/>
</dbReference>
<dbReference type="GO" id="GO:0005886">
    <property type="term" value="C:plasma membrane"/>
    <property type="evidence" value="ECO:0007669"/>
    <property type="project" value="UniProtKB-SubCell"/>
</dbReference>
<dbReference type="InterPro" id="IPR051311">
    <property type="entry name" value="DedA_domain"/>
</dbReference>